<dbReference type="GO" id="GO:0000981">
    <property type="term" value="F:DNA-binding transcription factor activity, RNA polymerase II-specific"/>
    <property type="evidence" value="ECO:0007669"/>
    <property type="project" value="InterPro"/>
</dbReference>
<dbReference type="Pfam" id="PF00172">
    <property type="entry name" value="Zn_clus"/>
    <property type="match status" value="1"/>
</dbReference>
<protein>
    <submittedName>
        <fullName evidence="5">C6 zinc finger-containing protein</fullName>
    </submittedName>
</protein>
<dbReference type="OrthoDB" id="6133115at2759"/>
<sequence length="625" mass="70783">MSTDDLGAESSQATSNVRKRRRAAQACNICRVRKIRCDGREPCETCSTTGQACAYGAEPNTQSKSDLILEGILRVEKTLQEMNLRNSKVTSPGILSGYLRDENIISTPLSYGGPETRSRHIVSQSPVTSGPNIHNAILSSFHTSTTESVLEWPCFDHVPSIRQNYVSIFGLEQSRPPLAERTTARIPFVSGSDLNNIINSFQHSVNFWYPTMSMQKMNHLRSRIMEGYEDNTTTTCLAFLMMALGCASQSVMKTFEAHDPEAANEQQSNKAMADMYFDGALKRIHVAQTEVSSTANQCFLFVALYFAFLQRPLQAWSYINATAAKCRLLLAYSPLESTAEDEECTRRIFWSCYILESDYLAELSALPQSGIAEIESSIPLPGDYSTHENRDTEEQSSLYFLACLSMRRLLNRVHNLLYAKETGAGLDDARFPYIVCELDHQLEEWRELLPSSFQFTVDTQSTVTQHGGFLRQRYLTCRSVIYRPYLTWLLTNFNESKDSPPNVLEKCQVCLDACLLHMLNLRDFTHTVMVDTWICSLSMTCAMLILLAAIRIPALRDLIRSEATTVGDHLQQLMHRWAQVPGHFQSPSVAQSLQMIWDVHGFIQHEYEQDDVRKRRLSNNTVDTI</sequence>
<evidence type="ECO:0000259" key="4">
    <source>
        <dbReference type="PROSITE" id="PS50048"/>
    </source>
</evidence>
<accession>A0A3D8R6V6</accession>
<feature type="domain" description="Zn(2)-C6 fungal-type" evidence="4">
    <location>
        <begin position="26"/>
        <end position="55"/>
    </location>
</feature>
<feature type="transmembrane region" description="Helical" evidence="3">
    <location>
        <begin position="528"/>
        <end position="550"/>
    </location>
</feature>
<dbReference type="InterPro" id="IPR036864">
    <property type="entry name" value="Zn2-C6_fun-type_DNA-bd_sf"/>
</dbReference>
<gene>
    <name evidence="5" type="ORF">BP6252_08793</name>
</gene>
<dbReference type="SMART" id="SM00066">
    <property type="entry name" value="GAL4"/>
    <property type="match status" value="1"/>
</dbReference>
<dbReference type="GO" id="GO:0008270">
    <property type="term" value="F:zinc ion binding"/>
    <property type="evidence" value="ECO:0007669"/>
    <property type="project" value="InterPro"/>
</dbReference>
<dbReference type="PANTHER" id="PTHR47785">
    <property type="entry name" value="ZN(II)2CYS6 TRANSCRIPTION FACTOR (EUROFUNG)-RELATED-RELATED"/>
    <property type="match status" value="1"/>
</dbReference>
<dbReference type="InterPro" id="IPR001138">
    <property type="entry name" value="Zn2Cys6_DnaBD"/>
</dbReference>
<dbReference type="Proteomes" id="UP000256645">
    <property type="component" value="Unassembled WGS sequence"/>
</dbReference>
<dbReference type="Pfam" id="PF04082">
    <property type="entry name" value="Fungal_trans"/>
    <property type="match status" value="1"/>
</dbReference>
<dbReference type="GO" id="GO:0003677">
    <property type="term" value="F:DNA binding"/>
    <property type="evidence" value="ECO:0007669"/>
    <property type="project" value="InterPro"/>
</dbReference>
<evidence type="ECO:0000256" key="2">
    <source>
        <dbReference type="ARBA" id="ARBA00023242"/>
    </source>
</evidence>
<dbReference type="PROSITE" id="PS50048">
    <property type="entry name" value="ZN2_CY6_FUNGAL_2"/>
    <property type="match status" value="1"/>
</dbReference>
<dbReference type="EMBL" id="PDLM01000009">
    <property type="protein sequence ID" value="RDW69773.1"/>
    <property type="molecule type" value="Genomic_DNA"/>
</dbReference>
<dbReference type="PANTHER" id="PTHR47785:SF1">
    <property type="entry name" value="TRANSCRIPTION FACTOR, PUTATIVE (AFU_ORTHOLOGUE AFUA_5G14530)-RELATED"/>
    <property type="match status" value="1"/>
</dbReference>
<dbReference type="SUPFAM" id="SSF57701">
    <property type="entry name" value="Zn2/Cys6 DNA-binding domain"/>
    <property type="match status" value="1"/>
</dbReference>
<dbReference type="CDD" id="cd00067">
    <property type="entry name" value="GAL4"/>
    <property type="match status" value="1"/>
</dbReference>
<keyword evidence="1" id="KW-0479">Metal-binding</keyword>
<dbReference type="AlphaFoldDB" id="A0A3D8R6V6"/>
<dbReference type="Gene3D" id="4.10.240.10">
    <property type="entry name" value="Zn(2)-C6 fungal-type DNA-binding domain"/>
    <property type="match status" value="1"/>
</dbReference>
<proteinExistence type="predicted"/>
<keyword evidence="3" id="KW-0472">Membrane</keyword>
<name>A0A3D8R6V6_9HELO</name>
<evidence type="ECO:0000256" key="3">
    <source>
        <dbReference type="SAM" id="Phobius"/>
    </source>
</evidence>
<keyword evidence="3" id="KW-1133">Transmembrane helix</keyword>
<dbReference type="CDD" id="cd12148">
    <property type="entry name" value="fungal_TF_MHR"/>
    <property type="match status" value="1"/>
</dbReference>
<reference evidence="5 6" key="1">
    <citation type="journal article" date="2018" name="IMA Fungus">
        <title>IMA Genome-F 9: Draft genome sequence of Annulohypoxylon stygium, Aspergillus mulundensis, Berkeleyomyces basicola (syn. Thielaviopsis basicola), Ceratocystis smalleyi, two Cercospora beticola strains, Coleophoma cylindrospora, Fusarium fracticaudum, Phialophora cf. hyalina, and Morchella septimelata.</title>
        <authorList>
            <person name="Wingfield B.D."/>
            <person name="Bills G.F."/>
            <person name="Dong Y."/>
            <person name="Huang W."/>
            <person name="Nel W.J."/>
            <person name="Swalarsk-Parry B.S."/>
            <person name="Vaghefi N."/>
            <person name="Wilken P.M."/>
            <person name="An Z."/>
            <person name="de Beer Z.W."/>
            <person name="De Vos L."/>
            <person name="Chen L."/>
            <person name="Duong T.A."/>
            <person name="Gao Y."/>
            <person name="Hammerbacher A."/>
            <person name="Kikkert J.R."/>
            <person name="Li Y."/>
            <person name="Li H."/>
            <person name="Li K."/>
            <person name="Li Q."/>
            <person name="Liu X."/>
            <person name="Ma X."/>
            <person name="Naidoo K."/>
            <person name="Pethybridge S.J."/>
            <person name="Sun J."/>
            <person name="Steenkamp E.T."/>
            <person name="van der Nest M.A."/>
            <person name="van Wyk S."/>
            <person name="Wingfield M.J."/>
            <person name="Xiong C."/>
            <person name="Yue Q."/>
            <person name="Zhang X."/>
        </authorList>
    </citation>
    <scope>NUCLEOTIDE SEQUENCE [LARGE SCALE GENOMIC DNA]</scope>
    <source>
        <strain evidence="5 6">BP6252</strain>
    </source>
</reference>
<keyword evidence="3" id="KW-0812">Transmembrane</keyword>
<keyword evidence="2" id="KW-0539">Nucleus</keyword>
<dbReference type="GO" id="GO:0006351">
    <property type="term" value="P:DNA-templated transcription"/>
    <property type="evidence" value="ECO:0007669"/>
    <property type="project" value="InterPro"/>
</dbReference>
<evidence type="ECO:0000313" key="6">
    <source>
        <dbReference type="Proteomes" id="UP000256645"/>
    </source>
</evidence>
<evidence type="ECO:0000313" key="5">
    <source>
        <dbReference type="EMBL" id="RDW69773.1"/>
    </source>
</evidence>
<keyword evidence="6" id="KW-1185">Reference proteome</keyword>
<dbReference type="PROSITE" id="PS00463">
    <property type="entry name" value="ZN2_CY6_FUNGAL_1"/>
    <property type="match status" value="1"/>
</dbReference>
<dbReference type="InterPro" id="IPR007219">
    <property type="entry name" value="XnlR_reg_dom"/>
</dbReference>
<comment type="caution">
    <text evidence="5">The sequence shown here is derived from an EMBL/GenBank/DDBJ whole genome shotgun (WGS) entry which is preliminary data.</text>
</comment>
<dbReference type="InterPro" id="IPR053181">
    <property type="entry name" value="EcdB-like_regulator"/>
</dbReference>
<organism evidence="5 6">
    <name type="scientific">Coleophoma cylindrospora</name>
    <dbReference type="NCBI Taxonomy" id="1849047"/>
    <lineage>
        <taxon>Eukaryota</taxon>
        <taxon>Fungi</taxon>
        <taxon>Dikarya</taxon>
        <taxon>Ascomycota</taxon>
        <taxon>Pezizomycotina</taxon>
        <taxon>Leotiomycetes</taxon>
        <taxon>Helotiales</taxon>
        <taxon>Dermateaceae</taxon>
        <taxon>Coleophoma</taxon>
    </lineage>
</organism>
<evidence type="ECO:0000256" key="1">
    <source>
        <dbReference type="ARBA" id="ARBA00022723"/>
    </source>
</evidence>